<evidence type="ECO:0000256" key="1">
    <source>
        <dbReference type="SAM" id="MobiDB-lite"/>
    </source>
</evidence>
<dbReference type="PATRIC" id="fig|1227456.3.peg.2542"/>
<accession>M0N183</accession>
<dbReference type="Proteomes" id="UP000011625">
    <property type="component" value="Unassembled WGS sequence"/>
</dbReference>
<gene>
    <name evidence="3" type="ORF">C450_12560</name>
</gene>
<dbReference type="Gene3D" id="2.60.120.10">
    <property type="entry name" value="Jelly Rolls"/>
    <property type="match status" value="1"/>
</dbReference>
<dbReference type="STRING" id="1227456.C450_12560"/>
<evidence type="ECO:0000313" key="3">
    <source>
        <dbReference type="EMBL" id="EMA51308.1"/>
    </source>
</evidence>
<dbReference type="EMBL" id="AOME01000068">
    <property type="protein sequence ID" value="EMA51308.1"/>
    <property type="molecule type" value="Genomic_DNA"/>
</dbReference>
<dbReference type="InterPro" id="IPR013096">
    <property type="entry name" value="Cupin_2"/>
</dbReference>
<reference evidence="3 4" key="1">
    <citation type="journal article" date="2014" name="PLoS Genet.">
        <title>Phylogenetically driven sequencing of extremely halophilic archaea reveals strategies for static and dynamic osmo-response.</title>
        <authorList>
            <person name="Becker E.A."/>
            <person name="Seitzer P.M."/>
            <person name="Tritt A."/>
            <person name="Larsen D."/>
            <person name="Krusor M."/>
            <person name="Yao A.I."/>
            <person name="Wu D."/>
            <person name="Madern D."/>
            <person name="Eisen J.A."/>
            <person name="Darling A.E."/>
            <person name="Facciotti M.T."/>
        </authorList>
    </citation>
    <scope>NUCLEOTIDE SEQUENCE [LARGE SCALE GENOMIC DNA]</scope>
    <source>
        <strain evidence="3 4">DSM 8989</strain>
    </source>
</reference>
<dbReference type="Pfam" id="PF07883">
    <property type="entry name" value="Cupin_2"/>
    <property type="match status" value="1"/>
</dbReference>
<feature type="domain" description="Cupin type-2" evidence="2">
    <location>
        <begin position="55"/>
        <end position="122"/>
    </location>
</feature>
<proteinExistence type="predicted"/>
<dbReference type="InterPro" id="IPR014710">
    <property type="entry name" value="RmlC-like_jellyroll"/>
</dbReference>
<dbReference type="AlphaFoldDB" id="M0N183"/>
<dbReference type="InterPro" id="IPR053146">
    <property type="entry name" value="QDO-like"/>
</dbReference>
<sequence length="175" mass="18957">MVEDPKAHSADDPKRDVTVAHPDSSDVPHLFIAGDTYTILLTGTDTAGKMCLIDMHVPPGGGPGPHRHDFEETFTVLEGEIDMTIRGEMIGAKAGQTVHVPANAPHLFTNATEQPARMLCICEPAGQDEFFRAVGVPVDERTSTADLSDEDERAQLEKAEALASQYDTELLMDTE</sequence>
<keyword evidence="4" id="KW-1185">Reference proteome</keyword>
<evidence type="ECO:0000313" key="4">
    <source>
        <dbReference type="Proteomes" id="UP000011625"/>
    </source>
</evidence>
<evidence type="ECO:0000259" key="2">
    <source>
        <dbReference type="Pfam" id="PF07883"/>
    </source>
</evidence>
<comment type="caution">
    <text evidence="3">The sequence shown here is derived from an EMBL/GenBank/DDBJ whole genome shotgun (WGS) entry which is preliminary data.</text>
</comment>
<dbReference type="InterPro" id="IPR011051">
    <property type="entry name" value="RmlC_Cupin_sf"/>
</dbReference>
<dbReference type="SUPFAM" id="SSF51182">
    <property type="entry name" value="RmlC-like cupins"/>
    <property type="match status" value="1"/>
</dbReference>
<dbReference type="PANTHER" id="PTHR36440">
    <property type="entry name" value="PUTATIVE (AFU_ORTHOLOGUE AFUA_8G07350)-RELATED"/>
    <property type="match status" value="1"/>
</dbReference>
<name>M0N183_9EURY</name>
<dbReference type="PANTHER" id="PTHR36440:SF1">
    <property type="entry name" value="PUTATIVE (AFU_ORTHOLOGUE AFUA_8G07350)-RELATED"/>
    <property type="match status" value="1"/>
</dbReference>
<feature type="region of interest" description="Disordered" evidence="1">
    <location>
        <begin position="1"/>
        <end position="25"/>
    </location>
</feature>
<organism evidence="3 4">
    <name type="scientific">Halococcus salifodinae DSM 8989</name>
    <dbReference type="NCBI Taxonomy" id="1227456"/>
    <lineage>
        <taxon>Archaea</taxon>
        <taxon>Methanobacteriati</taxon>
        <taxon>Methanobacteriota</taxon>
        <taxon>Stenosarchaea group</taxon>
        <taxon>Halobacteria</taxon>
        <taxon>Halobacteriales</taxon>
        <taxon>Halococcaceae</taxon>
        <taxon>Halococcus</taxon>
    </lineage>
</organism>
<protein>
    <submittedName>
        <fullName evidence="3">Cupin 2 barrel domain-containing protein</fullName>
    </submittedName>
</protein>